<evidence type="ECO:0000256" key="1">
    <source>
        <dbReference type="ARBA" id="ARBA00011063"/>
    </source>
</evidence>
<dbReference type="Pfam" id="PF01451">
    <property type="entry name" value="LMWPc"/>
    <property type="match status" value="1"/>
</dbReference>
<dbReference type="EC" id="3.1.3.48" evidence="2"/>
<dbReference type="Gene3D" id="3.40.50.2300">
    <property type="match status" value="1"/>
</dbReference>
<dbReference type="EMBL" id="KC999970">
    <property type="protein sequence ID" value="AID71034.1"/>
    <property type="molecule type" value="Genomic_DNA"/>
</dbReference>
<dbReference type="InterPro" id="IPR017867">
    <property type="entry name" value="Tyr_phospatase_low_mol_wt"/>
</dbReference>
<comment type="similarity">
    <text evidence="1">Belongs to the low molecular weight phosphotyrosine protein phosphatase family.</text>
</comment>
<accession>A0A068FT48</accession>
<sequence length="142" mass="15518">MFGKILVVCVGNICRSPTGERLLRERLPGRQVSSAGVSALVDKPADKVASEVAQQHGLSLDGHSARQLTRALCQDADLILVMEKGHISAVTAIDPGARGKTMLFGHWQGESEVPDPYRLSREAYEHVYQLLVRSADGWVKKL</sequence>
<keyword evidence="4" id="KW-0904">Protein phosphatase</keyword>
<protein>
    <recommendedName>
        <fullName evidence="2">protein-tyrosine-phosphatase</fullName>
        <ecNumber evidence="2">3.1.3.48</ecNumber>
    </recommendedName>
</protein>
<name>A0A068FT48_AERHY</name>
<evidence type="ECO:0000256" key="3">
    <source>
        <dbReference type="ARBA" id="ARBA00022801"/>
    </source>
</evidence>
<evidence type="ECO:0000256" key="2">
    <source>
        <dbReference type="ARBA" id="ARBA00013064"/>
    </source>
</evidence>
<gene>
    <name evidence="6" type="primary">ppt</name>
</gene>
<dbReference type="SUPFAM" id="SSF52788">
    <property type="entry name" value="Phosphotyrosine protein phosphatases I"/>
    <property type="match status" value="1"/>
</dbReference>
<reference evidence="6" key="1">
    <citation type="journal article" date="2013" name="PLoS ONE">
        <title>Implication of lateral genetic transfer in the emergence of Aeromonas hydrophila isolates of epidemic outbreaks in channel catfish.</title>
        <authorList>
            <person name="Hossain M.J."/>
            <person name="Waldbieser G.C."/>
            <person name="Sun D."/>
            <person name="Capps N.K."/>
            <person name="Hemstreet W.B."/>
            <person name="Carlisle K."/>
            <person name="Griffin M.J."/>
            <person name="Khoo L."/>
            <person name="Goodwin A.E."/>
            <person name="Sonstegard T.S."/>
            <person name="Schroeder S."/>
            <person name="Hayden K."/>
            <person name="Newton J.C."/>
            <person name="Terhune J.S."/>
            <person name="Liles M.R."/>
        </authorList>
    </citation>
    <scope>NUCLEOTIDE SEQUENCE</scope>
    <source>
        <strain evidence="6">AL06-01</strain>
    </source>
</reference>
<dbReference type="SMART" id="SM00226">
    <property type="entry name" value="LMWPc"/>
    <property type="match status" value="1"/>
</dbReference>
<dbReference type="PANTHER" id="PTHR11717">
    <property type="entry name" value="LOW MOLECULAR WEIGHT PROTEIN TYROSINE PHOSPHATASE"/>
    <property type="match status" value="1"/>
</dbReference>
<dbReference type="InterPro" id="IPR050438">
    <property type="entry name" value="LMW_PTPase"/>
</dbReference>
<dbReference type="InterPro" id="IPR023485">
    <property type="entry name" value="Ptyr_pPase"/>
</dbReference>
<proteinExistence type="inferred from homology"/>
<comment type="catalytic activity">
    <reaction evidence="5">
        <text>O-phospho-L-tyrosyl-[protein] + H2O = L-tyrosyl-[protein] + phosphate</text>
        <dbReference type="Rhea" id="RHEA:10684"/>
        <dbReference type="Rhea" id="RHEA-COMP:10136"/>
        <dbReference type="Rhea" id="RHEA-COMP:20101"/>
        <dbReference type="ChEBI" id="CHEBI:15377"/>
        <dbReference type="ChEBI" id="CHEBI:43474"/>
        <dbReference type="ChEBI" id="CHEBI:46858"/>
        <dbReference type="ChEBI" id="CHEBI:61978"/>
        <dbReference type="EC" id="3.1.3.48"/>
    </reaction>
</comment>
<dbReference type="PATRIC" id="fig|644.35.peg.1341"/>
<evidence type="ECO:0000256" key="5">
    <source>
        <dbReference type="ARBA" id="ARBA00051722"/>
    </source>
</evidence>
<dbReference type="CDD" id="cd16343">
    <property type="entry name" value="LMWPTP"/>
    <property type="match status" value="1"/>
</dbReference>
<evidence type="ECO:0000256" key="4">
    <source>
        <dbReference type="ARBA" id="ARBA00022912"/>
    </source>
</evidence>
<dbReference type="RefSeq" id="WP_102988345.1">
    <property type="nucleotide sequence ID" value="NZ_CP141267.1"/>
</dbReference>
<dbReference type="InterPro" id="IPR036196">
    <property type="entry name" value="Ptyr_pPase_sf"/>
</dbReference>
<keyword evidence="3" id="KW-0378">Hydrolase</keyword>
<dbReference type="PRINTS" id="PR00719">
    <property type="entry name" value="LMWPTPASE"/>
</dbReference>
<dbReference type="AlphaFoldDB" id="A0A068FT48"/>
<dbReference type="FunFam" id="3.40.50.2300:FF:000041">
    <property type="entry name" value="Low molecular weight protein-tyrosine-phosphatase"/>
    <property type="match status" value="1"/>
</dbReference>
<dbReference type="PANTHER" id="PTHR11717:SF31">
    <property type="entry name" value="LOW MOLECULAR WEIGHT PROTEIN-TYROSINE-PHOSPHATASE ETP-RELATED"/>
    <property type="match status" value="1"/>
</dbReference>
<dbReference type="GO" id="GO:0004725">
    <property type="term" value="F:protein tyrosine phosphatase activity"/>
    <property type="evidence" value="ECO:0007669"/>
    <property type="project" value="UniProtKB-EC"/>
</dbReference>
<evidence type="ECO:0000313" key="6">
    <source>
        <dbReference type="EMBL" id="AID71034.1"/>
    </source>
</evidence>
<organism evidence="6">
    <name type="scientific">Aeromonas hydrophila</name>
    <dbReference type="NCBI Taxonomy" id="644"/>
    <lineage>
        <taxon>Bacteria</taxon>
        <taxon>Pseudomonadati</taxon>
        <taxon>Pseudomonadota</taxon>
        <taxon>Gammaproteobacteria</taxon>
        <taxon>Aeromonadales</taxon>
        <taxon>Aeromonadaceae</taxon>
        <taxon>Aeromonas</taxon>
    </lineage>
</organism>